<protein>
    <submittedName>
        <fullName evidence="2">I78 family peptidase inhibitor</fullName>
    </submittedName>
</protein>
<feature type="signal peptide" evidence="1">
    <location>
        <begin position="1"/>
        <end position="18"/>
    </location>
</feature>
<organism evidence="2 3">
    <name type="scientific">Qipengyuania spongiae</name>
    <dbReference type="NCBI Taxonomy" id="2909673"/>
    <lineage>
        <taxon>Bacteria</taxon>
        <taxon>Pseudomonadati</taxon>
        <taxon>Pseudomonadota</taxon>
        <taxon>Alphaproteobacteria</taxon>
        <taxon>Sphingomonadales</taxon>
        <taxon>Erythrobacteraceae</taxon>
        <taxon>Qipengyuania</taxon>
    </lineage>
</organism>
<keyword evidence="3" id="KW-1185">Reference proteome</keyword>
<evidence type="ECO:0000256" key="1">
    <source>
        <dbReference type="SAM" id="SignalP"/>
    </source>
</evidence>
<evidence type="ECO:0000313" key="3">
    <source>
        <dbReference type="Proteomes" id="UP001065265"/>
    </source>
</evidence>
<evidence type="ECO:0000313" key="2">
    <source>
        <dbReference type="EMBL" id="UVI39299.1"/>
    </source>
</evidence>
<dbReference type="InterPro" id="IPR021719">
    <property type="entry name" value="Prot_inh_I78"/>
</dbReference>
<gene>
    <name evidence="2" type="ORF">L1F33_13900</name>
</gene>
<proteinExistence type="predicted"/>
<accession>A0ABY5SYH8</accession>
<sequence>MIRMLVPAVAGATLAACATTPADTPIEDREAGSGGDACNAQAGQRFVGQMANADTGAQILAATGARTLRWGPPGAVFTMDFRADRVNVMYDDGVRITEIRCG</sequence>
<feature type="chain" id="PRO_5047390581" evidence="1">
    <location>
        <begin position="19"/>
        <end position="102"/>
    </location>
</feature>
<dbReference type="EMBL" id="CP092471">
    <property type="protein sequence ID" value="UVI39299.1"/>
    <property type="molecule type" value="Genomic_DNA"/>
</dbReference>
<dbReference type="RefSeq" id="WP_265558517.1">
    <property type="nucleotide sequence ID" value="NZ_CP092471.1"/>
</dbReference>
<dbReference type="Pfam" id="PF11720">
    <property type="entry name" value="Inhibitor_I78"/>
    <property type="match status" value="1"/>
</dbReference>
<name>A0ABY5SYH8_9SPHN</name>
<keyword evidence="1" id="KW-0732">Signal</keyword>
<dbReference type="PROSITE" id="PS51257">
    <property type="entry name" value="PROKAR_LIPOPROTEIN"/>
    <property type="match status" value="1"/>
</dbReference>
<reference evidence="2" key="1">
    <citation type="submission" date="2022-02" db="EMBL/GenBank/DDBJ databases">
        <title>Qipengyuania spongiae sp. nov., isolated from marine sponge.</title>
        <authorList>
            <person name="Li Z."/>
            <person name="Zhang M."/>
        </authorList>
    </citation>
    <scope>NUCLEOTIDE SEQUENCE</scope>
    <source>
        <strain evidence="2">PHS-Z21</strain>
    </source>
</reference>
<dbReference type="Gene3D" id="3.30.10.10">
    <property type="entry name" value="Trypsin Inhibitor V, subunit A"/>
    <property type="match status" value="1"/>
</dbReference>
<dbReference type="Proteomes" id="UP001065265">
    <property type="component" value="Chromosome"/>
</dbReference>